<evidence type="ECO:0000256" key="3">
    <source>
        <dbReference type="SAM" id="MobiDB-lite"/>
    </source>
</evidence>
<organism evidence="4 5">
    <name type="scientific">Guyparkeria halophila</name>
    <dbReference type="NCBI Taxonomy" id="47960"/>
    <lineage>
        <taxon>Bacteria</taxon>
        <taxon>Pseudomonadati</taxon>
        <taxon>Pseudomonadota</taxon>
        <taxon>Gammaproteobacteria</taxon>
        <taxon>Chromatiales</taxon>
        <taxon>Thioalkalibacteraceae</taxon>
        <taxon>Guyparkeria</taxon>
    </lineage>
</organism>
<gene>
    <name evidence="4" type="ORF">SR882_03305</name>
</gene>
<dbReference type="NCBIfam" id="TIGR00252">
    <property type="entry name" value="YraN family protein"/>
    <property type="match status" value="1"/>
</dbReference>
<accession>A0ABZ0Z0J1</accession>
<evidence type="ECO:0000256" key="2">
    <source>
        <dbReference type="HAMAP-Rule" id="MF_00048"/>
    </source>
</evidence>
<feature type="compositionally biased region" description="Basic and acidic residues" evidence="3">
    <location>
        <begin position="16"/>
        <end position="26"/>
    </location>
</feature>
<dbReference type="InterPro" id="IPR011335">
    <property type="entry name" value="Restrct_endonuc-II-like"/>
</dbReference>
<dbReference type="Pfam" id="PF02021">
    <property type="entry name" value="UPF0102"/>
    <property type="match status" value="1"/>
</dbReference>
<dbReference type="NCBIfam" id="NF009150">
    <property type="entry name" value="PRK12497.1-3"/>
    <property type="match status" value="1"/>
</dbReference>
<reference evidence="4 5" key="1">
    <citation type="submission" date="2023-11" db="EMBL/GenBank/DDBJ databases">
        <title>MicrobeMod: A computational toolkit for identifying prokaryotic methylation and restriction-modification with nanopore sequencing.</title>
        <authorList>
            <person name="Crits-Christoph A."/>
            <person name="Kang S.C."/>
            <person name="Lee H."/>
            <person name="Ostrov N."/>
        </authorList>
    </citation>
    <scope>NUCLEOTIDE SEQUENCE [LARGE SCALE GENOMIC DNA]</scope>
    <source>
        <strain evidence="4 5">ATCC 49870</strain>
    </source>
</reference>
<protein>
    <recommendedName>
        <fullName evidence="2">UPF0102 protein SR882_03305</fullName>
    </recommendedName>
</protein>
<dbReference type="EMBL" id="CP140153">
    <property type="protein sequence ID" value="WQH16946.1"/>
    <property type="molecule type" value="Genomic_DNA"/>
</dbReference>
<dbReference type="RefSeq" id="WP_322521931.1">
    <property type="nucleotide sequence ID" value="NZ_CP140153.1"/>
</dbReference>
<evidence type="ECO:0000313" key="5">
    <source>
        <dbReference type="Proteomes" id="UP001327459"/>
    </source>
</evidence>
<dbReference type="SUPFAM" id="SSF52980">
    <property type="entry name" value="Restriction endonuclease-like"/>
    <property type="match status" value="1"/>
</dbReference>
<dbReference type="PANTHER" id="PTHR34039">
    <property type="entry name" value="UPF0102 PROTEIN YRAN"/>
    <property type="match status" value="1"/>
</dbReference>
<dbReference type="Gene3D" id="3.40.1350.10">
    <property type="match status" value="1"/>
</dbReference>
<dbReference type="PANTHER" id="PTHR34039:SF1">
    <property type="entry name" value="UPF0102 PROTEIN YRAN"/>
    <property type="match status" value="1"/>
</dbReference>
<feature type="region of interest" description="Disordered" evidence="3">
    <location>
        <begin position="16"/>
        <end position="36"/>
    </location>
</feature>
<keyword evidence="5" id="KW-1185">Reference proteome</keyword>
<evidence type="ECO:0000313" key="4">
    <source>
        <dbReference type="EMBL" id="WQH16946.1"/>
    </source>
</evidence>
<comment type="similarity">
    <text evidence="1 2">Belongs to the UPF0102 family.</text>
</comment>
<evidence type="ECO:0000256" key="1">
    <source>
        <dbReference type="ARBA" id="ARBA00006738"/>
    </source>
</evidence>
<dbReference type="InterPro" id="IPR011856">
    <property type="entry name" value="tRNA_endonuc-like_dom_sf"/>
</dbReference>
<dbReference type="InterPro" id="IPR003509">
    <property type="entry name" value="UPF0102_YraN-like"/>
</dbReference>
<dbReference type="HAMAP" id="MF_00048">
    <property type="entry name" value="UPF0102"/>
    <property type="match status" value="1"/>
</dbReference>
<dbReference type="Proteomes" id="UP001327459">
    <property type="component" value="Chromosome"/>
</dbReference>
<proteinExistence type="inferred from homology"/>
<sequence>MTGRGMDALRRWWRNHDQPETPHGDNGDGQAHRQRLGQQAETLALRHLERAGLELLRRNARAGRGEIDLILRDGDTLVFVEVRAREHGALVAAAESLSARKCAKVRETAERLIASQPSWQGLYCRFDVVAITARGAHNHIDWLPNAF</sequence>
<name>A0ABZ0Z0J1_9GAMM</name>